<feature type="region of interest" description="Disordered" evidence="1">
    <location>
        <begin position="97"/>
        <end position="120"/>
    </location>
</feature>
<dbReference type="Proteomes" id="UP000345637">
    <property type="component" value="Unassembled WGS sequence"/>
</dbReference>
<evidence type="ECO:0000313" key="3">
    <source>
        <dbReference type="Proteomes" id="UP000345637"/>
    </source>
</evidence>
<evidence type="ECO:0000256" key="1">
    <source>
        <dbReference type="SAM" id="MobiDB-lite"/>
    </source>
</evidence>
<name>A0A485DAI7_RAOPL</name>
<sequence>MARRPRIANRFDVSTINGSVVTAKIAGILSTAKITSLSSTRISTQQQRRGEQNAVLPCKEALAFNLIGHPQVAADPAYQRFVADAGVILFRQRHLHAGKQQESTEEIEQPLKLGDQPSFR</sequence>
<accession>A0A485DAI7</accession>
<reference evidence="2 3" key="1">
    <citation type="submission" date="2019-03" db="EMBL/GenBank/DDBJ databases">
        <authorList>
            <consortium name="Pathogen Informatics"/>
        </authorList>
    </citation>
    <scope>NUCLEOTIDE SEQUENCE [LARGE SCALE GENOMIC DNA]</scope>
    <source>
        <strain evidence="2 3">NCTC12998</strain>
    </source>
</reference>
<proteinExistence type="predicted"/>
<dbReference type="AlphaFoldDB" id="A0A485DAI7"/>
<organism evidence="2 3">
    <name type="scientific">Raoultella planticola</name>
    <name type="common">Klebsiella planticola</name>
    <dbReference type="NCBI Taxonomy" id="575"/>
    <lineage>
        <taxon>Bacteria</taxon>
        <taxon>Pseudomonadati</taxon>
        <taxon>Pseudomonadota</taxon>
        <taxon>Gammaproteobacteria</taxon>
        <taxon>Enterobacterales</taxon>
        <taxon>Enterobacteriaceae</taxon>
        <taxon>Klebsiella/Raoultella group</taxon>
        <taxon>Raoultella</taxon>
    </lineage>
</organism>
<evidence type="ECO:0000313" key="2">
    <source>
        <dbReference type="EMBL" id="VFS93671.1"/>
    </source>
</evidence>
<gene>
    <name evidence="2" type="ORF">NCTC12998_07675</name>
</gene>
<dbReference type="EMBL" id="CAADJE010000043">
    <property type="protein sequence ID" value="VFS93671.1"/>
    <property type="molecule type" value="Genomic_DNA"/>
</dbReference>
<protein>
    <submittedName>
        <fullName evidence="2">Uncharacterized protein</fullName>
    </submittedName>
</protein>